<organism evidence="1">
    <name type="scientific">freshwater metagenome</name>
    <dbReference type="NCBI Taxonomy" id="449393"/>
    <lineage>
        <taxon>unclassified sequences</taxon>
        <taxon>metagenomes</taxon>
        <taxon>ecological metagenomes</taxon>
    </lineage>
</organism>
<name>A0A6J7J6K9_9ZZZZ</name>
<gene>
    <name evidence="1" type="ORF">UFOPK3564_02783</name>
</gene>
<protein>
    <submittedName>
        <fullName evidence="1">Unannotated protein</fullName>
    </submittedName>
</protein>
<dbReference type="EMBL" id="CAFBMK010000219">
    <property type="protein sequence ID" value="CAB4938194.1"/>
    <property type="molecule type" value="Genomic_DNA"/>
</dbReference>
<dbReference type="AlphaFoldDB" id="A0A6J7J6K9"/>
<sequence length="72" mass="7909">MSPVVVSIVAVFTTSSTVIGSPVWRRMHSRSILNVWTRSVVFRRSKSRLTGIGMLPVETTPGGRSYEATMPS</sequence>
<accession>A0A6J7J6K9</accession>
<evidence type="ECO:0000313" key="1">
    <source>
        <dbReference type="EMBL" id="CAB4938194.1"/>
    </source>
</evidence>
<reference evidence="1" key="1">
    <citation type="submission" date="2020-05" db="EMBL/GenBank/DDBJ databases">
        <authorList>
            <person name="Chiriac C."/>
            <person name="Salcher M."/>
            <person name="Ghai R."/>
            <person name="Kavagutti S V."/>
        </authorList>
    </citation>
    <scope>NUCLEOTIDE SEQUENCE</scope>
</reference>
<proteinExistence type="predicted"/>